<evidence type="ECO:0000313" key="17">
    <source>
        <dbReference type="Proteomes" id="UP001108240"/>
    </source>
</evidence>
<evidence type="ECO:0000256" key="7">
    <source>
        <dbReference type="ARBA" id="ARBA00022759"/>
    </source>
</evidence>
<dbReference type="InterPro" id="IPR036397">
    <property type="entry name" value="RNaseH_sf"/>
</dbReference>
<dbReference type="InterPro" id="IPR001969">
    <property type="entry name" value="Aspartic_peptidase_AS"/>
</dbReference>
<dbReference type="Gene3D" id="3.10.10.10">
    <property type="entry name" value="HIV Type 1 Reverse Transcriptase, subunit A, domain 1"/>
    <property type="match status" value="1"/>
</dbReference>
<keyword evidence="9" id="KW-0460">Magnesium</keyword>
<keyword evidence="8" id="KW-0378">Hydrolase</keyword>
<dbReference type="OMA" id="YQNILVM"/>
<dbReference type="InterPro" id="IPR050951">
    <property type="entry name" value="Retrovirus_Pol_polyprotein"/>
</dbReference>
<dbReference type="InterPro" id="IPR021109">
    <property type="entry name" value="Peptidase_aspartic_dom_sf"/>
</dbReference>
<dbReference type="InterPro" id="IPR041577">
    <property type="entry name" value="RT_RNaseH_2"/>
</dbReference>
<evidence type="ECO:0000256" key="6">
    <source>
        <dbReference type="ARBA" id="ARBA00022722"/>
    </source>
</evidence>
<keyword evidence="17" id="KW-1185">Reference proteome</keyword>
<dbReference type="FunFam" id="3.10.20.370:FF:000001">
    <property type="entry name" value="Retrovirus-related Pol polyprotein from transposon 17.6-like protein"/>
    <property type="match status" value="1"/>
</dbReference>
<dbReference type="GO" id="GO:0004190">
    <property type="term" value="F:aspartic-type endopeptidase activity"/>
    <property type="evidence" value="ECO:0007669"/>
    <property type="project" value="InterPro"/>
</dbReference>
<keyword evidence="12" id="KW-0695">RNA-directed DNA polymerase</keyword>
<dbReference type="Ensembl" id="ENSCCRT00000133078.1">
    <property type="protein sequence ID" value="ENSCCRP00000130004.1"/>
    <property type="gene ID" value="ENSCCRG00000068566.1"/>
</dbReference>
<dbReference type="GO" id="GO:0006508">
    <property type="term" value="P:proteolysis"/>
    <property type="evidence" value="ECO:0007669"/>
    <property type="project" value="UniProtKB-KW"/>
</dbReference>
<evidence type="ECO:0000256" key="13">
    <source>
        <dbReference type="ARBA" id="ARBA00039658"/>
    </source>
</evidence>
<dbReference type="PANTHER" id="PTHR37984:SF15">
    <property type="entry name" value="INTEGRASE CATALYTIC DOMAIN-CONTAINING PROTEIN"/>
    <property type="match status" value="1"/>
</dbReference>
<keyword evidence="5" id="KW-0548">Nucleotidyltransferase</keyword>
<organism evidence="16 17">
    <name type="scientific">Cyprinus carpio carpio</name>
    <dbReference type="NCBI Taxonomy" id="630221"/>
    <lineage>
        <taxon>Eukaryota</taxon>
        <taxon>Metazoa</taxon>
        <taxon>Chordata</taxon>
        <taxon>Craniata</taxon>
        <taxon>Vertebrata</taxon>
        <taxon>Euteleostomi</taxon>
        <taxon>Actinopterygii</taxon>
        <taxon>Neopterygii</taxon>
        <taxon>Teleostei</taxon>
        <taxon>Ostariophysi</taxon>
        <taxon>Cypriniformes</taxon>
        <taxon>Cyprinidae</taxon>
        <taxon>Cyprininae</taxon>
        <taxon>Cyprinus</taxon>
    </lineage>
</organism>
<keyword evidence="10" id="KW-0694">RNA-binding</keyword>
<dbReference type="FunFam" id="3.30.70.270:FF:000020">
    <property type="entry name" value="Transposon Tf2-6 polyprotein-like Protein"/>
    <property type="match status" value="1"/>
</dbReference>
<keyword evidence="3" id="KW-0645">Protease</keyword>
<feature type="domain" description="Integrase catalytic" evidence="15">
    <location>
        <begin position="983"/>
        <end position="1141"/>
    </location>
</feature>
<evidence type="ECO:0000256" key="9">
    <source>
        <dbReference type="ARBA" id="ARBA00022842"/>
    </source>
</evidence>
<dbReference type="Pfam" id="PF17921">
    <property type="entry name" value="Integrase_H2C2"/>
    <property type="match status" value="1"/>
</dbReference>
<evidence type="ECO:0000256" key="5">
    <source>
        <dbReference type="ARBA" id="ARBA00022695"/>
    </source>
</evidence>
<dbReference type="SUPFAM" id="SSF53098">
    <property type="entry name" value="Ribonuclease H-like"/>
    <property type="match status" value="1"/>
</dbReference>
<keyword evidence="6" id="KW-0540">Nuclease</keyword>
<evidence type="ECO:0000256" key="11">
    <source>
        <dbReference type="ARBA" id="ARBA00022908"/>
    </source>
</evidence>
<dbReference type="GO" id="GO:0003964">
    <property type="term" value="F:RNA-directed DNA polymerase activity"/>
    <property type="evidence" value="ECO:0007669"/>
    <property type="project" value="UniProtKB-KW"/>
</dbReference>
<evidence type="ECO:0000256" key="8">
    <source>
        <dbReference type="ARBA" id="ARBA00022801"/>
    </source>
</evidence>
<keyword evidence="4" id="KW-0808">Transferase</keyword>
<protein>
    <recommendedName>
        <fullName evidence="13">Gypsy retrotransposon integrase-like protein 1</fullName>
        <ecNumber evidence="2">3.1.26.4</ecNumber>
    </recommendedName>
</protein>
<dbReference type="InterPro" id="IPR043128">
    <property type="entry name" value="Rev_trsase/Diguanyl_cyclase"/>
</dbReference>
<dbReference type="InterPro" id="IPR043502">
    <property type="entry name" value="DNA/RNA_pol_sf"/>
</dbReference>
<dbReference type="FunFam" id="1.10.340.70:FF:000001">
    <property type="entry name" value="Retrovirus-related Pol polyprotein from transposon gypsy-like Protein"/>
    <property type="match status" value="1"/>
</dbReference>
<dbReference type="SUPFAM" id="SSF50630">
    <property type="entry name" value="Acid proteases"/>
    <property type="match status" value="1"/>
</dbReference>
<evidence type="ECO:0000256" key="2">
    <source>
        <dbReference type="ARBA" id="ARBA00012180"/>
    </source>
</evidence>
<dbReference type="PANTHER" id="PTHR37984">
    <property type="entry name" value="PROTEIN CBG26694"/>
    <property type="match status" value="1"/>
</dbReference>
<dbReference type="Gene3D" id="3.30.420.10">
    <property type="entry name" value="Ribonuclease H-like superfamily/Ribonuclease H"/>
    <property type="match status" value="1"/>
</dbReference>
<dbReference type="PROSITE" id="PS00141">
    <property type="entry name" value="ASP_PROTEASE"/>
    <property type="match status" value="1"/>
</dbReference>
<evidence type="ECO:0000256" key="12">
    <source>
        <dbReference type="ARBA" id="ARBA00022918"/>
    </source>
</evidence>
<dbReference type="Proteomes" id="UP001108240">
    <property type="component" value="Unplaced"/>
</dbReference>
<evidence type="ECO:0000256" key="4">
    <source>
        <dbReference type="ARBA" id="ARBA00022679"/>
    </source>
</evidence>
<evidence type="ECO:0000256" key="3">
    <source>
        <dbReference type="ARBA" id="ARBA00022670"/>
    </source>
</evidence>
<evidence type="ECO:0000256" key="10">
    <source>
        <dbReference type="ARBA" id="ARBA00022884"/>
    </source>
</evidence>
<keyword evidence="7" id="KW-0255">Endonuclease</keyword>
<feature type="domain" description="Reverse transcriptase" evidence="14">
    <location>
        <begin position="370"/>
        <end position="549"/>
    </location>
</feature>
<proteinExistence type="inferred from homology"/>
<dbReference type="FunFam" id="3.10.10.10:FF:000007">
    <property type="entry name" value="Retrovirus-related Pol polyprotein from transposon 17.6-like Protein"/>
    <property type="match status" value="1"/>
</dbReference>
<dbReference type="GO" id="GO:0004523">
    <property type="term" value="F:RNA-DNA hybrid ribonuclease activity"/>
    <property type="evidence" value="ECO:0007669"/>
    <property type="project" value="UniProtKB-EC"/>
</dbReference>
<dbReference type="Pfam" id="PF00078">
    <property type="entry name" value="RVT_1"/>
    <property type="match status" value="1"/>
</dbReference>
<dbReference type="GO" id="GO:0015074">
    <property type="term" value="P:DNA integration"/>
    <property type="evidence" value="ECO:0007669"/>
    <property type="project" value="UniProtKB-KW"/>
</dbReference>
<dbReference type="PROSITE" id="PS50878">
    <property type="entry name" value="RT_POL"/>
    <property type="match status" value="1"/>
</dbReference>
<dbReference type="GeneTree" id="ENSGT01100000263500"/>
<dbReference type="CDD" id="cd09274">
    <property type="entry name" value="RNase_HI_RT_Ty3"/>
    <property type="match status" value="1"/>
</dbReference>
<dbReference type="PROSITE" id="PS50994">
    <property type="entry name" value="INTEGRASE"/>
    <property type="match status" value="1"/>
</dbReference>
<dbReference type="FunFam" id="3.30.420.10:FF:000032">
    <property type="entry name" value="Retrovirus-related Pol polyprotein from transposon 297-like Protein"/>
    <property type="match status" value="1"/>
</dbReference>
<dbReference type="CDD" id="cd00303">
    <property type="entry name" value="retropepsin_like"/>
    <property type="match status" value="1"/>
</dbReference>
<reference evidence="16" key="2">
    <citation type="submission" date="2025-09" db="UniProtKB">
        <authorList>
            <consortium name="Ensembl"/>
        </authorList>
    </citation>
    <scope>IDENTIFICATION</scope>
</reference>
<evidence type="ECO:0000259" key="14">
    <source>
        <dbReference type="PROSITE" id="PS50878"/>
    </source>
</evidence>
<dbReference type="Gene3D" id="3.10.20.370">
    <property type="match status" value="1"/>
</dbReference>
<dbReference type="Gene3D" id="3.30.70.270">
    <property type="match status" value="2"/>
</dbReference>
<dbReference type="SUPFAM" id="SSF56672">
    <property type="entry name" value="DNA/RNA polymerases"/>
    <property type="match status" value="1"/>
</dbReference>
<accession>A0A9J7ZA55</accession>
<dbReference type="InterPro" id="IPR001584">
    <property type="entry name" value="Integrase_cat-core"/>
</dbReference>
<dbReference type="InterPro" id="IPR012337">
    <property type="entry name" value="RNaseH-like_sf"/>
</dbReference>
<dbReference type="Gene3D" id="1.10.340.70">
    <property type="match status" value="1"/>
</dbReference>
<name>A0A9J7ZA55_CYPCA</name>
<dbReference type="Pfam" id="PF00665">
    <property type="entry name" value="rve"/>
    <property type="match status" value="1"/>
</dbReference>
<dbReference type="Gene3D" id="2.40.70.10">
    <property type="entry name" value="Acid Proteases"/>
    <property type="match status" value="1"/>
</dbReference>
<dbReference type="InterPro" id="IPR041588">
    <property type="entry name" value="Integrase_H2C2"/>
</dbReference>
<comment type="similarity">
    <text evidence="1">Belongs to the beta type-B retroviral polymerase family. HERV class-II K(HML-2) pol subfamily.</text>
</comment>
<evidence type="ECO:0000256" key="1">
    <source>
        <dbReference type="ARBA" id="ARBA00010879"/>
    </source>
</evidence>
<sequence length="1363" mass="153212">MLGRGQSEKKDHLVGQCPVVDVVIQGVKTPCLIDTGSQVTTLTESYFKKHFETGGPTMYPPIQRFNLVAANGLVIPYIGYIEVDLIICGKVIPKRGVLIVKDSNGSSYPGLIGMNVIKECGRIVMTQSVDGCLGAESEVQVKVWNQMFSGCEDLLNFVDESGQISAIYWPQGKQKIIPAQSEVVIEACARVRPDRKDYVGLVEPCQDVLPGQLLVARSLSTVSNGRVMVRILNLSPVSVTLFQRCRLGQISDVELCPRSQGNVELRPLDNETVEVGVRQTSVQDARQEHLPWPVAVSLDPLQFSSKQQEMISDLLLKHQKVFSEHDEDYGHTDRVLHVIPTGDAAPIRDRYNRIPPKLYQEVRGLLNNMLENGIIKESYSPWAAPVVLVRKKDGTLRFCVDYRRLNSVTHKDSYPLPRIEESLASLKKSRVFSTLDLAHGYWQVGVHSADKEKTAFVTPMGLYEFNRMPMGLCNDPGTFQRLVESCLGDQNFETLLLYLDDIIVFSPSFEAHITHLDLVFSRLGDFGLKVKLSKCSLFQSQVHYLGHVIAEGGVSPDPEKLRAVEAWVTPQNITQLRAFLGLAGYYRRFIKDFAQIAAPLNSMLWGTSKRRTRSATGKIDGWAWGTAQDIAFNKLKESLLQAPILAYADFELPFLLYTDASHTGLGAVLAQVQEGKERVISYASRSLRPTERNDKNYSSFKLELLALKWAIVEKFREYLAVSPFTVFTDNNPLAHLNTANLGAVEQRWAAQLAGFQFEVRYRPGRTNGNADALSRWPVSETSAWPTEDGAVPCGEVGYVAPEVVRAGVHAFVPVTEDLEGSHKFETVVHTDQGDRVGPSLLAEWRRAQRTDPAVSRLWIYMDRGRGPSPRERAAEDRSTQVLLRQWARLCVDQGLLCREVCDPKTFDKWKQIVVLQCLQSQVLEWVHDHAGHLGAEKTLGLTRRRFFWPGLVRGVEKWCLQCVRCNLHKTPVNKVSAPLVSIQSEYPLQIVSVDFLSLETTRSGMCNILVMMDHFTRYAVAVPTMDQTAVTTARVLWKHFIQSFGGFDQLHSDQGPNFESRVIKELCSLYNISKSHTTPYHPSGNGQCERFNRTLLSMLGTLKDDQKEDWDQYVAELVQAYNNTPHPSTGYTPYFLMFGRHAKLPIDVMLGRGDGFLGTVESWVHHHHKRLVAAYNQARKQVQKAQFHQKKGFDRRVKGEPLLTGQRVMVLNKRARGRGKLDDKWEQNVYVVMSQPNLDIPVYVVKKEGADGEERVLHRNMLSPCKFDTALPLEKCVEVTPSDCNVNPVNSNCCMYPWVGDCFTGPLAPIQTDGGVTSHMDIVEEPLQTASREGPSSPSVSQTEYLRRSARATKGLLPLRYRM</sequence>
<evidence type="ECO:0000259" key="15">
    <source>
        <dbReference type="PROSITE" id="PS50994"/>
    </source>
</evidence>
<dbReference type="InterPro" id="IPR000477">
    <property type="entry name" value="RT_dom"/>
</dbReference>
<evidence type="ECO:0000313" key="16">
    <source>
        <dbReference type="Ensembl" id="ENSCCRP00000130004.1"/>
    </source>
</evidence>
<dbReference type="Pfam" id="PF17919">
    <property type="entry name" value="RT_RNaseH_2"/>
    <property type="match status" value="1"/>
</dbReference>
<dbReference type="CDD" id="cd01647">
    <property type="entry name" value="RT_LTR"/>
    <property type="match status" value="1"/>
</dbReference>
<keyword evidence="11" id="KW-0229">DNA integration</keyword>
<dbReference type="GO" id="GO:0003723">
    <property type="term" value="F:RNA binding"/>
    <property type="evidence" value="ECO:0007669"/>
    <property type="project" value="UniProtKB-KW"/>
</dbReference>
<dbReference type="EC" id="3.1.26.4" evidence="2"/>
<reference evidence="16" key="1">
    <citation type="submission" date="2025-08" db="UniProtKB">
        <authorList>
            <consortium name="Ensembl"/>
        </authorList>
    </citation>
    <scope>IDENTIFICATION</scope>
</reference>